<organism evidence="4 5">
    <name type="scientific">Aspergillus calidoustus</name>
    <dbReference type="NCBI Taxonomy" id="454130"/>
    <lineage>
        <taxon>Eukaryota</taxon>
        <taxon>Fungi</taxon>
        <taxon>Dikarya</taxon>
        <taxon>Ascomycota</taxon>
        <taxon>Pezizomycotina</taxon>
        <taxon>Eurotiomycetes</taxon>
        <taxon>Eurotiomycetidae</taxon>
        <taxon>Eurotiales</taxon>
        <taxon>Aspergillaceae</taxon>
        <taxon>Aspergillus</taxon>
        <taxon>Aspergillus subgen. Nidulantes</taxon>
    </lineage>
</organism>
<dbReference type="STRING" id="454130.A0A0U5GD89"/>
<dbReference type="Proteomes" id="UP000054771">
    <property type="component" value="Unassembled WGS sequence"/>
</dbReference>
<keyword evidence="2 3" id="KW-0040">ANK repeat</keyword>
<evidence type="ECO:0000256" key="2">
    <source>
        <dbReference type="ARBA" id="ARBA00023043"/>
    </source>
</evidence>
<dbReference type="InterPro" id="IPR036770">
    <property type="entry name" value="Ankyrin_rpt-contain_sf"/>
</dbReference>
<dbReference type="PANTHER" id="PTHR24198:SF165">
    <property type="entry name" value="ANKYRIN REPEAT-CONTAINING PROTEIN-RELATED"/>
    <property type="match status" value="1"/>
</dbReference>
<dbReference type="PANTHER" id="PTHR24198">
    <property type="entry name" value="ANKYRIN REPEAT AND PROTEIN KINASE DOMAIN-CONTAINING PROTEIN"/>
    <property type="match status" value="1"/>
</dbReference>
<dbReference type="InterPro" id="IPR002110">
    <property type="entry name" value="Ankyrin_rpt"/>
</dbReference>
<dbReference type="Gene3D" id="1.25.40.20">
    <property type="entry name" value="Ankyrin repeat-containing domain"/>
    <property type="match status" value="2"/>
</dbReference>
<evidence type="ECO:0000313" key="4">
    <source>
        <dbReference type="EMBL" id="CEL09021.1"/>
    </source>
</evidence>
<dbReference type="SUPFAM" id="SSF48403">
    <property type="entry name" value="Ankyrin repeat"/>
    <property type="match status" value="1"/>
</dbReference>
<evidence type="ECO:0000313" key="5">
    <source>
        <dbReference type="Proteomes" id="UP000054771"/>
    </source>
</evidence>
<name>A0A0U5GD89_ASPCI</name>
<evidence type="ECO:0000256" key="1">
    <source>
        <dbReference type="ARBA" id="ARBA00022737"/>
    </source>
</evidence>
<sequence length="528" mass="58473">MEVVSGTASILQLLAAAITVTEATLALLRAISDAPRELQEIAIKVSIIQSQLQQLDIIKNSIGRSEDRTLSPEFKRTIELSLAKTRVANVELQNAIRPLQSKGNLSSRVHWALLDRSKVVVVSQRLQTAEQSLSLSLRILEIQISLNLNTAVLEVQQGVDDLLTNVDNVRENLGVTPLGKTSRSLEHSTHYYLRPSLWNGRGECHMYTGGRKPRSTCTIDIPLPLPFRGSRVLRFKFGVQHLSSGSWGLQLEKVTLSVKRLVPDDSNIIRSCKGGDLVGVQKLLRHGRASVDDVTSLGLTPLMLAAQHNQLDVFRRLLVENVDGDHVDRSGWTVAFYLWPRFSKNQEDWVAFLKLLHQYDGCDFAHQASGDWTTLHRATNFGSPSDISTLVRYGASVSARAWVINWTPIHYATIMGNTDVVKELARPEYNLGINVQDARGWSPLHVAAYVGAYPTLCTLLALGADAELKSWQVGPGVAWRVTAKDVAAVDLARLRGEKQHRVLLQALQAVKDAGPEDAEMFWDAVETI</sequence>
<gene>
    <name evidence="4" type="ORF">ASPCAL12164</name>
</gene>
<dbReference type="PROSITE" id="PS50297">
    <property type="entry name" value="ANK_REP_REGION"/>
    <property type="match status" value="1"/>
</dbReference>
<protein>
    <submittedName>
        <fullName evidence="4">Uncharacterized protein</fullName>
    </submittedName>
</protein>
<evidence type="ECO:0000256" key="3">
    <source>
        <dbReference type="PROSITE-ProRule" id="PRU00023"/>
    </source>
</evidence>
<keyword evidence="5" id="KW-1185">Reference proteome</keyword>
<proteinExistence type="predicted"/>
<keyword evidence="1" id="KW-0677">Repeat</keyword>
<feature type="repeat" description="ANK" evidence="3">
    <location>
        <begin position="439"/>
        <end position="471"/>
    </location>
</feature>
<dbReference type="SMART" id="SM00248">
    <property type="entry name" value="ANK"/>
    <property type="match status" value="5"/>
</dbReference>
<dbReference type="Pfam" id="PF12796">
    <property type="entry name" value="Ank_2"/>
    <property type="match status" value="2"/>
</dbReference>
<feature type="repeat" description="ANK" evidence="3">
    <location>
        <begin position="297"/>
        <end position="329"/>
    </location>
</feature>
<dbReference type="AlphaFoldDB" id="A0A0U5GD89"/>
<dbReference type="EMBL" id="CDMC01000013">
    <property type="protein sequence ID" value="CEL09021.1"/>
    <property type="molecule type" value="Genomic_DNA"/>
</dbReference>
<reference evidence="5" key="1">
    <citation type="journal article" date="2016" name="Genome Announc.">
        <title>Draft genome sequences of fungus Aspergillus calidoustus.</title>
        <authorList>
            <person name="Horn F."/>
            <person name="Linde J."/>
            <person name="Mattern D.J."/>
            <person name="Walther G."/>
            <person name="Guthke R."/>
            <person name="Scherlach K."/>
            <person name="Martin K."/>
            <person name="Brakhage A.A."/>
            <person name="Petzke L."/>
            <person name="Valiante V."/>
        </authorList>
    </citation>
    <scope>NUCLEOTIDE SEQUENCE [LARGE SCALE GENOMIC DNA]</scope>
    <source>
        <strain evidence="5">SF006504</strain>
    </source>
</reference>
<dbReference type="OrthoDB" id="366390at2759"/>
<dbReference type="OMA" id="ATIMGNT"/>
<dbReference type="PROSITE" id="PS50088">
    <property type="entry name" value="ANK_REPEAT"/>
    <property type="match status" value="2"/>
</dbReference>
<accession>A0A0U5GD89</accession>